<dbReference type="RefSeq" id="WP_194447157.1">
    <property type="nucleotide sequence ID" value="NZ_CP063849.1"/>
</dbReference>
<keyword evidence="2" id="KW-1185">Reference proteome</keyword>
<evidence type="ECO:0000313" key="1">
    <source>
        <dbReference type="EMBL" id="QOY85487.1"/>
    </source>
</evidence>
<dbReference type="Proteomes" id="UP000593892">
    <property type="component" value="Chromosome"/>
</dbReference>
<dbReference type="AlphaFoldDB" id="A0A7S7NKT8"/>
<gene>
    <name evidence="1" type="ORF">IRI77_21960</name>
</gene>
<name>A0A7S7NKT8_PALFE</name>
<organism evidence="1 2">
    <name type="scientific">Paludibaculum fermentans</name>
    <dbReference type="NCBI Taxonomy" id="1473598"/>
    <lineage>
        <taxon>Bacteria</taxon>
        <taxon>Pseudomonadati</taxon>
        <taxon>Acidobacteriota</taxon>
        <taxon>Terriglobia</taxon>
        <taxon>Bryobacterales</taxon>
        <taxon>Bryobacteraceae</taxon>
        <taxon>Paludibaculum</taxon>
    </lineage>
</organism>
<dbReference type="EMBL" id="CP063849">
    <property type="protein sequence ID" value="QOY85487.1"/>
    <property type="molecule type" value="Genomic_DNA"/>
</dbReference>
<proteinExistence type="predicted"/>
<reference evidence="1 2" key="1">
    <citation type="submission" date="2020-10" db="EMBL/GenBank/DDBJ databases">
        <title>Complete genome sequence of Paludibaculum fermentans P105T, a facultatively anaerobic acidobacterium capable of dissimilatory Fe(III) reduction.</title>
        <authorList>
            <person name="Dedysh S.N."/>
            <person name="Beletsky A.V."/>
            <person name="Kulichevskaya I.S."/>
            <person name="Mardanov A.V."/>
            <person name="Ravin N.V."/>
        </authorList>
    </citation>
    <scope>NUCLEOTIDE SEQUENCE [LARGE SCALE GENOMIC DNA]</scope>
    <source>
        <strain evidence="1 2">P105</strain>
    </source>
</reference>
<accession>A0A7S7NKT8</accession>
<sequence>MADLSIALAGINNGLELAGATAARIAKMPTVASAPTDTVDLSAEAVAMMQAKIMVDANVQVAQNFDNLNQAILSILA</sequence>
<protein>
    <recommendedName>
        <fullName evidence="3">Flagellar basal-body/hook protein C-terminal domain-containing protein</fullName>
    </recommendedName>
</protein>
<dbReference type="KEGG" id="pfer:IRI77_21960"/>
<evidence type="ECO:0008006" key="3">
    <source>
        <dbReference type="Google" id="ProtNLM"/>
    </source>
</evidence>
<evidence type="ECO:0000313" key="2">
    <source>
        <dbReference type="Proteomes" id="UP000593892"/>
    </source>
</evidence>